<evidence type="ECO:0000259" key="6">
    <source>
        <dbReference type="PROSITE" id="PS51078"/>
    </source>
</evidence>
<dbReference type="PANTHER" id="PTHR30136:SF39">
    <property type="entry name" value="TRANSCRIPTIONAL REGULATORY PROTEIN"/>
    <property type="match status" value="1"/>
</dbReference>
<dbReference type="SMART" id="SM00346">
    <property type="entry name" value="HTH_ICLR"/>
    <property type="match status" value="1"/>
</dbReference>
<proteinExistence type="predicted"/>
<evidence type="ECO:0000256" key="1">
    <source>
        <dbReference type="ARBA" id="ARBA00023015"/>
    </source>
</evidence>
<name>A0A1X7CLD6_9HYPH</name>
<dbReference type="AlphaFoldDB" id="A0A1X7CLD6"/>
<dbReference type="Pfam" id="PF09339">
    <property type="entry name" value="HTH_IclR"/>
    <property type="match status" value="1"/>
</dbReference>
<dbReference type="InterPro" id="IPR036388">
    <property type="entry name" value="WH-like_DNA-bd_sf"/>
</dbReference>
<dbReference type="Pfam" id="PF01614">
    <property type="entry name" value="IclR_C"/>
    <property type="match status" value="1"/>
</dbReference>
<dbReference type="InterPro" id="IPR050707">
    <property type="entry name" value="HTH_MetabolicPath_Reg"/>
</dbReference>
<feature type="region of interest" description="Disordered" evidence="4">
    <location>
        <begin position="274"/>
        <end position="293"/>
    </location>
</feature>
<reference evidence="8" key="1">
    <citation type="submission" date="2017-04" db="EMBL/GenBank/DDBJ databases">
        <authorList>
            <person name="Varghese N."/>
            <person name="Submissions S."/>
        </authorList>
    </citation>
    <scope>NUCLEOTIDE SEQUENCE [LARGE SCALE GENOMIC DNA]</scope>
    <source>
        <strain evidence="8">B4P</strain>
    </source>
</reference>
<dbReference type="GO" id="GO:0045892">
    <property type="term" value="P:negative regulation of DNA-templated transcription"/>
    <property type="evidence" value="ECO:0007669"/>
    <property type="project" value="TreeGrafter"/>
</dbReference>
<evidence type="ECO:0000256" key="4">
    <source>
        <dbReference type="SAM" id="MobiDB-lite"/>
    </source>
</evidence>
<dbReference type="STRING" id="464029.SAMN02982989_0508"/>
<dbReference type="Gene3D" id="1.10.10.10">
    <property type="entry name" value="Winged helix-like DNA-binding domain superfamily/Winged helix DNA-binding domain"/>
    <property type="match status" value="1"/>
</dbReference>
<dbReference type="Gene3D" id="3.30.450.40">
    <property type="match status" value="1"/>
</dbReference>
<dbReference type="RefSeq" id="WP_085419799.1">
    <property type="nucleotide sequence ID" value="NZ_FXAF01000001.1"/>
</dbReference>
<dbReference type="GO" id="GO:0003700">
    <property type="term" value="F:DNA-binding transcription factor activity"/>
    <property type="evidence" value="ECO:0007669"/>
    <property type="project" value="TreeGrafter"/>
</dbReference>
<accession>A0A1X7CLD6</accession>
<keyword evidence="2" id="KW-0238">DNA-binding</keyword>
<dbReference type="SUPFAM" id="SSF46785">
    <property type="entry name" value="Winged helix' DNA-binding domain"/>
    <property type="match status" value="1"/>
</dbReference>
<keyword evidence="1" id="KW-0805">Transcription regulation</keyword>
<dbReference type="PROSITE" id="PS51078">
    <property type="entry name" value="ICLR_ED"/>
    <property type="match status" value="1"/>
</dbReference>
<dbReference type="SUPFAM" id="SSF55781">
    <property type="entry name" value="GAF domain-like"/>
    <property type="match status" value="1"/>
</dbReference>
<organism evidence="7 8">
    <name type="scientific">Xaviernesmea oryzae</name>
    <dbReference type="NCBI Taxonomy" id="464029"/>
    <lineage>
        <taxon>Bacteria</taxon>
        <taxon>Pseudomonadati</taxon>
        <taxon>Pseudomonadota</taxon>
        <taxon>Alphaproteobacteria</taxon>
        <taxon>Hyphomicrobiales</taxon>
        <taxon>Rhizobiaceae</taxon>
        <taxon>Rhizobium/Agrobacterium group</taxon>
        <taxon>Xaviernesmea</taxon>
    </lineage>
</organism>
<dbReference type="GO" id="GO:0003677">
    <property type="term" value="F:DNA binding"/>
    <property type="evidence" value="ECO:0007669"/>
    <property type="project" value="UniProtKB-KW"/>
</dbReference>
<feature type="domain" description="HTH iclR-type" evidence="5">
    <location>
        <begin position="21"/>
        <end position="84"/>
    </location>
</feature>
<dbReference type="InterPro" id="IPR014757">
    <property type="entry name" value="Tscrpt_reg_IclR_C"/>
</dbReference>
<evidence type="ECO:0000256" key="2">
    <source>
        <dbReference type="ARBA" id="ARBA00023125"/>
    </source>
</evidence>
<dbReference type="OrthoDB" id="9807558at2"/>
<dbReference type="InterPro" id="IPR036390">
    <property type="entry name" value="WH_DNA-bd_sf"/>
</dbReference>
<dbReference type="EMBL" id="FXAF01000001">
    <property type="protein sequence ID" value="SME98830.1"/>
    <property type="molecule type" value="Genomic_DNA"/>
</dbReference>
<dbReference type="Proteomes" id="UP000192903">
    <property type="component" value="Unassembled WGS sequence"/>
</dbReference>
<evidence type="ECO:0000256" key="3">
    <source>
        <dbReference type="ARBA" id="ARBA00023163"/>
    </source>
</evidence>
<feature type="domain" description="IclR-ED" evidence="6">
    <location>
        <begin position="85"/>
        <end position="269"/>
    </location>
</feature>
<evidence type="ECO:0000313" key="7">
    <source>
        <dbReference type="EMBL" id="SME98830.1"/>
    </source>
</evidence>
<keyword evidence="3" id="KW-0804">Transcription</keyword>
<gene>
    <name evidence="7" type="ORF">SAMN02982989_0508</name>
</gene>
<dbReference type="InterPro" id="IPR005471">
    <property type="entry name" value="Tscrpt_reg_IclR_N"/>
</dbReference>
<dbReference type="PROSITE" id="PS51077">
    <property type="entry name" value="HTH_ICLR"/>
    <property type="match status" value="1"/>
</dbReference>
<sequence length="293" mass="31447">MEQIIENLSGLPNGAASGSGAQAVERALQLLSIVGRAAEKGIALGDVVAESGLNKPTARRLLMALMRSRLVEQDELTRRYYLGGELYVLGMLASRRHGLLEMAGESLRRLSGGSADTSFVSMRRDDYAVCLHREEGTHPVRTHALQTGDQNPLGVGAGSLAMLAALPDQEIEAIIGRIEGVIAVQYPGYSPEIIRADVARARESGYALNPGRVIANSWGIGMAILLPDGRLAGALSIAAIDSRMGETRQKELAGLLRQEVERVQAKLVTLFSSEKPVPRKTPQAVRPRTPEPV</sequence>
<evidence type="ECO:0000259" key="5">
    <source>
        <dbReference type="PROSITE" id="PS51077"/>
    </source>
</evidence>
<protein>
    <submittedName>
        <fullName evidence="7">Transcriptional regulator, IclR family</fullName>
    </submittedName>
</protein>
<keyword evidence="8" id="KW-1185">Reference proteome</keyword>
<evidence type="ECO:0000313" key="8">
    <source>
        <dbReference type="Proteomes" id="UP000192903"/>
    </source>
</evidence>
<dbReference type="InterPro" id="IPR029016">
    <property type="entry name" value="GAF-like_dom_sf"/>
</dbReference>
<dbReference type="PANTHER" id="PTHR30136">
    <property type="entry name" value="HELIX-TURN-HELIX TRANSCRIPTIONAL REGULATOR, ICLR FAMILY"/>
    <property type="match status" value="1"/>
</dbReference>